<sequence>MAKWNLNDGNSSWMMTAFATLLGMALLGAIIHYHHWENDDDDIDDDFDDDVLDNMYGNQYPTPFPWEPVAVKTPKKEHNNSIKSSSLSVDQQLDFLASMTFANGGIRPPNCPCCY</sequence>
<accession>A0A9K3KTZ3</accession>
<evidence type="ECO:0000313" key="2">
    <source>
        <dbReference type="EMBL" id="KAG7349954.1"/>
    </source>
</evidence>
<reference evidence="2" key="1">
    <citation type="journal article" date="2021" name="Sci. Rep.">
        <title>Diploid genomic architecture of Nitzschia inconspicua, an elite biomass production diatom.</title>
        <authorList>
            <person name="Oliver A."/>
            <person name="Podell S."/>
            <person name="Pinowska A."/>
            <person name="Traller J.C."/>
            <person name="Smith S.R."/>
            <person name="McClure R."/>
            <person name="Beliaev A."/>
            <person name="Bohutskyi P."/>
            <person name="Hill E.A."/>
            <person name="Rabines A."/>
            <person name="Zheng H."/>
            <person name="Allen L.Z."/>
            <person name="Kuo A."/>
            <person name="Grigoriev I.V."/>
            <person name="Allen A.E."/>
            <person name="Hazlebeck D."/>
            <person name="Allen E.E."/>
        </authorList>
    </citation>
    <scope>NUCLEOTIDE SEQUENCE</scope>
    <source>
        <strain evidence="2">Hildebrandi</strain>
    </source>
</reference>
<reference evidence="2" key="2">
    <citation type="submission" date="2021-04" db="EMBL/GenBank/DDBJ databases">
        <authorList>
            <person name="Podell S."/>
        </authorList>
    </citation>
    <scope>NUCLEOTIDE SEQUENCE</scope>
    <source>
        <strain evidence="2">Hildebrandi</strain>
    </source>
</reference>
<name>A0A9K3KTZ3_9STRA</name>
<keyword evidence="1" id="KW-0472">Membrane</keyword>
<proteinExistence type="predicted"/>
<keyword evidence="3" id="KW-1185">Reference proteome</keyword>
<dbReference type="OrthoDB" id="10597763at2759"/>
<gene>
    <name evidence="2" type="ORF">IV203_012551</name>
</gene>
<feature type="transmembrane region" description="Helical" evidence="1">
    <location>
        <begin position="12"/>
        <end position="33"/>
    </location>
</feature>
<dbReference type="AlphaFoldDB" id="A0A9K3KTZ3"/>
<organism evidence="2 3">
    <name type="scientific">Nitzschia inconspicua</name>
    <dbReference type="NCBI Taxonomy" id="303405"/>
    <lineage>
        <taxon>Eukaryota</taxon>
        <taxon>Sar</taxon>
        <taxon>Stramenopiles</taxon>
        <taxon>Ochrophyta</taxon>
        <taxon>Bacillariophyta</taxon>
        <taxon>Bacillariophyceae</taxon>
        <taxon>Bacillariophycidae</taxon>
        <taxon>Bacillariales</taxon>
        <taxon>Bacillariaceae</taxon>
        <taxon>Nitzschia</taxon>
    </lineage>
</organism>
<evidence type="ECO:0000313" key="3">
    <source>
        <dbReference type="Proteomes" id="UP000693970"/>
    </source>
</evidence>
<dbReference type="Proteomes" id="UP000693970">
    <property type="component" value="Unassembled WGS sequence"/>
</dbReference>
<keyword evidence="1" id="KW-0812">Transmembrane</keyword>
<protein>
    <submittedName>
        <fullName evidence="2">Uncharacterized protein</fullName>
    </submittedName>
</protein>
<evidence type="ECO:0000256" key="1">
    <source>
        <dbReference type="SAM" id="Phobius"/>
    </source>
</evidence>
<comment type="caution">
    <text evidence="2">The sequence shown here is derived from an EMBL/GenBank/DDBJ whole genome shotgun (WGS) entry which is preliminary data.</text>
</comment>
<keyword evidence="1" id="KW-1133">Transmembrane helix</keyword>
<dbReference type="EMBL" id="JAGRRH010000019">
    <property type="protein sequence ID" value="KAG7349954.1"/>
    <property type="molecule type" value="Genomic_DNA"/>
</dbReference>